<dbReference type="PANTHER" id="PTHR12959:SF11">
    <property type="entry name" value="GPI TRANSAMIDASE COMPONENT PIG-T"/>
    <property type="match status" value="1"/>
</dbReference>
<sequence length="620" mass="69226">MAVPASPELPTMLFVFIFIITCSTSVAQKDEFTEELLIKPLSRGYVYSHFQFTTKWNASIHDLRTFSHYNLFPKSLGEVLVRYGVQELHLSQTQGLWRHKLWGYPVHDAPPGAELWVWFKPSVKDIDGAWTDLVNAVSGLFCSSLNFLDSKSTIVPRWSFRPLGLASKSTSPFSRSVRYGALPKEIVCTENLTPWKKLLPCDSKAGLSTLFNAFHFHEANYHSLGLHVRPICADEACTQEAIELSQSLSVVTDVVSTSYTGSPNWQIRSLFGNHLVSACPIAAKSTIMVDITNNVDQSSFRLTPSPTITDTIKRGPHEHTYAVYDVRQFTQSNRVLNIEATFNQPPVLVELSPPPIHTHRFITGYGLEDGGISCLIHNTLSSNQSILYLDLLPWFTRVKFNTLEVVNNGKAVPYKVHYVPAKDRSRPHHLELSLTLWANSVTRVHFTFTRAYLKWTEYPPDANHGFYISSAVITALVPSTLEYTGPPQASSRLDSMFANQPLGASKPRFLVRIHTESLLVSLPTPDFSMPYNVICLTCTVVAIAFGSIHNLTTRRLVPYDPASKKGLLSKVKAFLQKIFKKSPTTAGQGDQPAQVNEGIQELTEDKSALGTDEKHSSQES</sequence>
<evidence type="ECO:0000313" key="3">
    <source>
        <dbReference type="EMBL" id="CAL1543120.1"/>
    </source>
</evidence>
<reference evidence="3 4" key="1">
    <citation type="submission" date="2024-04" db="EMBL/GenBank/DDBJ databases">
        <authorList>
            <consortium name="Genoscope - CEA"/>
            <person name="William W."/>
        </authorList>
    </citation>
    <scope>NUCLEOTIDE SEQUENCE [LARGE SCALE GENOMIC DNA]</scope>
</reference>
<accession>A0AAV2ICC2</accession>
<dbReference type="PANTHER" id="PTHR12959">
    <property type="entry name" value="GPI TRANSAMIDASE COMPONENT PIG-T-RELATED"/>
    <property type="match status" value="1"/>
</dbReference>
<keyword evidence="2" id="KW-0732">Signal</keyword>
<gene>
    <name evidence="3" type="ORF">GSLYS_00016654001</name>
</gene>
<dbReference type="GO" id="GO:0042765">
    <property type="term" value="C:GPI-anchor transamidase complex"/>
    <property type="evidence" value="ECO:0007669"/>
    <property type="project" value="InterPro"/>
</dbReference>
<feature type="region of interest" description="Disordered" evidence="1">
    <location>
        <begin position="582"/>
        <end position="620"/>
    </location>
</feature>
<proteinExistence type="predicted"/>
<evidence type="ECO:0008006" key="5">
    <source>
        <dbReference type="Google" id="ProtNLM"/>
    </source>
</evidence>
<dbReference type="AlphaFoldDB" id="A0AAV2ICC2"/>
<feature type="compositionally biased region" description="Basic and acidic residues" evidence="1">
    <location>
        <begin position="603"/>
        <end position="620"/>
    </location>
</feature>
<dbReference type="Proteomes" id="UP001497497">
    <property type="component" value="Unassembled WGS sequence"/>
</dbReference>
<organism evidence="3 4">
    <name type="scientific">Lymnaea stagnalis</name>
    <name type="common">Great pond snail</name>
    <name type="synonym">Helix stagnalis</name>
    <dbReference type="NCBI Taxonomy" id="6523"/>
    <lineage>
        <taxon>Eukaryota</taxon>
        <taxon>Metazoa</taxon>
        <taxon>Spiralia</taxon>
        <taxon>Lophotrochozoa</taxon>
        <taxon>Mollusca</taxon>
        <taxon>Gastropoda</taxon>
        <taxon>Heterobranchia</taxon>
        <taxon>Euthyneura</taxon>
        <taxon>Panpulmonata</taxon>
        <taxon>Hygrophila</taxon>
        <taxon>Lymnaeoidea</taxon>
        <taxon>Lymnaeidae</taxon>
        <taxon>Lymnaea</taxon>
    </lineage>
</organism>
<dbReference type="GO" id="GO:0016255">
    <property type="term" value="P:attachment of GPI anchor to protein"/>
    <property type="evidence" value="ECO:0007669"/>
    <property type="project" value="InterPro"/>
</dbReference>
<keyword evidence="4" id="KW-1185">Reference proteome</keyword>
<feature type="compositionally biased region" description="Polar residues" evidence="1">
    <location>
        <begin position="582"/>
        <end position="594"/>
    </location>
</feature>
<evidence type="ECO:0000256" key="2">
    <source>
        <dbReference type="SAM" id="SignalP"/>
    </source>
</evidence>
<protein>
    <recommendedName>
        <fullName evidence="5">GPI transamidase component PIG-T</fullName>
    </recommendedName>
</protein>
<dbReference type="InterPro" id="IPR007245">
    <property type="entry name" value="PIG-T"/>
</dbReference>
<dbReference type="Pfam" id="PF04113">
    <property type="entry name" value="Gpi16"/>
    <property type="match status" value="2"/>
</dbReference>
<evidence type="ECO:0000313" key="4">
    <source>
        <dbReference type="Proteomes" id="UP001497497"/>
    </source>
</evidence>
<comment type="caution">
    <text evidence="3">The sequence shown here is derived from an EMBL/GenBank/DDBJ whole genome shotgun (WGS) entry which is preliminary data.</text>
</comment>
<evidence type="ECO:0000256" key="1">
    <source>
        <dbReference type="SAM" id="MobiDB-lite"/>
    </source>
</evidence>
<dbReference type="EMBL" id="CAXITT010000526">
    <property type="protein sequence ID" value="CAL1543120.1"/>
    <property type="molecule type" value="Genomic_DNA"/>
</dbReference>
<name>A0AAV2ICC2_LYMST</name>
<feature type="signal peptide" evidence="2">
    <location>
        <begin position="1"/>
        <end position="27"/>
    </location>
</feature>
<feature type="chain" id="PRO_5043976855" description="GPI transamidase component PIG-T" evidence="2">
    <location>
        <begin position="28"/>
        <end position="620"/>
    </location>
</feature>